<proteinExistence type="predicted"/>
<evidence type="ECO:0000313" key="1">
    <source>
        <dbReference type="EMBL" id="UXD89321.1"/>
    </source>
</evidence>
<evidence type="ECO:0000313" key="2">
    <source>
        <dbReference type="Proteomes" id="UP001065322"/>
    </source>
</evidence>
<name>A0ABY6AGX4_9GAMM</name>
<dbReference type="InterPro" id="IPR018652">
    <property type="entry name" value="DUF2082_NA-bd_Znr"/>
</dbReference>
<dbReference type="Pfam" id="PF09855">
    <property type="entry name" value="Zn_ribbon_13"/>
    <property type="match status" value="1"/>
</dbReference>
<dbReference type="Proteomes" id="UP001065322">
    <property type="component" value="Chromosome"/>
</dbReference>
<keyword evidence="2" id="KW-1185">Reference proteome</keyword>
<sequence>MFNVDSKKYINITCKNGKFVEMYKGSVGEFSNIIDLLVN</sequence>
<gene>
    <name evidence="1" type="ORF">HUF19_04990</name>
</gene>
<organism evidence="1 2">
    <name type="scientific">Thalassolituus hydrocarboniclasticus</name>
    <dbReference type="NCBI Taxonomy" id="2742796"/>
    <lineage>
        <taxon>Bacteria</taxon>
        <taxon>Pseudomonadati</taxon>
        <taxon>Pseudomonadota</taxon>
        <taxon>Gammaproteobacteria</taxon>
        <taxon>Oceanospirillales</taxon>
        <taxon>Oceanospirillaceae</taxon>
        <taxon>Thalassolituus</taxon>
    </lineage>
</organism>
<dbReference type="EMBL" id="CP054475">
    <property type="protein sequence ID" value="UXD89321.1"/>
    <property type="molecule type" value="Genomic_DNA"/>
</dbReference>
<reference evidence="2" key="1">
    <citation type="submission" date="2020-06" db="EMBL/GenBank/DDBJ databases">
        <title>Thalassolituus marinus alknpb1M-1, a hydrocarbon-degrading bacterium isolated from the deep-sea overlying water using an in-situ strategy from the South China Sea basin.</title>
        <authorList>
            <person name="Dong C."/>
            <person name="Chen Y."/>
            <person name="Shao Z."/>
        </authorList>
    </citation>
    <scope>NUCLEOTIDE SEQUENCE [LARGE SCALE GENOMIC DNA]</scope>
    <source>
        <strain evidence="2">alknpb1M-1</strain>
    </source>
</reference>
<accession>A0ABY6AGX4</accession>
<protein>
    <submittedName>
        <fullName evidence="1">Uncharacterized protein</fullName>
    </submittedName>
</protein>